<dbReference type="InterPro" id="IPR053935">
    <property type="entry name" value="VKGC_lumenal_dom"/>
</dbReference>
<evidence type="ECO:0000256" key="6">
    <source>
        <dbReference type="ARBA" id="ARBA00023239"/>
    </source>
</evidence>
<comment type="subcellular location">
    <subcellularLocation>
        <location evidence="1">Endomembrane system</location>
        <topology evidence="1">Multi-pass membrane protein</topology>
    </subcellularLocation>
</comment>
<dbReference type="RefSeq" id="WP_344263892.1">
    <property type="nucleotide sequence ID" value="NZ_BAAAMJ010000043.1"/>
</dbReference>
<comment type="caution">
    <text evidence="9">The sequence shown here is derived from an EMBL/GenBank/DDBJ whole genome shotgun (WGS) entry which is preliminary data.</text>
</comment>
<dbReference type="PANTHER" id="PTHR12639:SF7">
    <property type="entry name" value="HTTM DOMAIN-CONTAINING PROTEIN"/>
    <property type="match status" value="1"/>
</dbReference>
<sequence length="461" mass="51919">MWGERIREGGARQVSAAGAAVFRMAFGVAMTVNAMLYLPYLMRDHYLAASFHFGYPPFLFVRPLPDAGMYAVYAMMGVLGLTIAAGLWYRWSCAAFFVLTTYVFLLDSSYYQNHEYLISLLSFLMIWLPLHRMWSLDARWRPAVASPTVPAWVMWLLRFQIGVPYFFGGVAKLNSDWLRGEPLRMWLAERTHVQLIGPLFTHEPVVWFMTYGSLVFDLVVVGFLLHPRTRPYAFAVALCFHLLNARLFGLYVFPWLMIAATTVFFRPDWPLRAAARLRRLRERATRGAAKGAEAGARGAPPVPAAGGARPVLMAPLTVAALGAWAAVQVVLPLRHFAVPSTVNWSEEGHRFAWHMMLRTKQGSAEFTLSDGERAWRVDVSEYLTPEQQRLMAGHPERIALFARHLSQLHGGAEVRVATSVSLNGRAPAMLVDPFTDMASVPVPWRGAADWILPLEEPLRRD</sequence>
<keyword evidence="5" id="KW-1015">Disulfide bond</keyword>
<feature type="transmembrane region" description="Helical" evidence="7">
    <location>
        <begin position="117"/>
        <end position="136"/>
    </location>
</feature>
<protein>
    <recommendedName>
        <fullName evidence="8">HTTM-like domain-containing protein</fullName>
    </recommendedName>
</protein>
<feature type="transmembrane region" description="Helical" evidence="7">
    <location>
        <begin position="232"/>
        <end position="258"/>
    </location>
</feature>
<dbReference type="SMART" id="SM00752">
    <property type="entry name" value="HTTM"/>
    <property type="match status" value="1"/>
</dbReference>
<feature type="transmembrane region" description="Helical" evidence="7">
    <location>
        <begin position="21"/>
        <end position="42"/>
    </location>
</feature>
<evidence type="ECO:0000256" key="3">
    <source>
        <dbReference type="ARBA" id="ARBA00022989"/>
    </source>
</evidence>
<feature type="transmembrane region" description="Helical" evidence="7">
    <location>
        <begin position="67"/>
        <end position="87"/>
    </location>
</feature>
<dbReference type="Pfam" id="PF22777">
    <property type="entry name" value="VKGC_lumenal_dom"/>
    <property type="match status" value="1"/>
</dbReference>
<evidence type="ECO:0000256" key="7">
    <source>
        <dbReference type="SAM" id="Phobius"/>
    </source>
</evidence>
<evidence type="ECO:0000256" key="5">
    <source>
        <dbReference type="ARBA" id="ARBA00023157"/>
    </source>
</evidence>
<gene>
    <name evidence="9" type="ORF">GCM10009716_37510</name>
</gene>
<evidence type="ECO:0000313" key="9">
    <source>
        <dbReference type="EMBL" id="GAA1925776.1"/>
    </source>
</evidence>
<proteinExistence type="predicted"/>
<feature type="transmembrane region" description="Helical" evidence="7">
    <location>
        <begin position="148"/>
        <end position="167"/>
    </location>
</feature>
<dbReference type="EMBL" id="BAAAMJ010000043">
    <property type="protein sequence ID" value="GAA1925776.1"/>
    <property type="molecule type" value="Genomic_DNA"/>
</dbReference>
<dbReference type="PANTHER" id="PTHR12639">
    <property type="entry name" value="VITAMIN K-DEPENDENT GAMMA-CARBOXYLASE"/>
    <property type="match status" value="1"/>
</dbReference>
<keyword evidence="6" id="KW-0456">Lyase</keyword>
<dbReference type="InterPro" id="IPR011020">
    <property type="entry name" value="HTTM-like"/>
</dbReference>
<accession>A0ABP5AYG4</accession>
<feature type="domain" description="HTTM-like" evidence="8">
    <location>
        <begin position="11"/>
        <end position="269"/>
    </location>
</feature>
<keyword evidence="4 7" id="KW-0472">Membrane</keyword>
<evidence type="ECO:0000313" key="10">
    <source>
        <dbReference type="Proteomes" id="UP001501303"/>
    </source>
</evidence>
<organism evidence="9 10">
    <name type="scientific">Streptomyces sodiiphilus</name>
    <dbReference type="NCBI Taxonomy" id="226217"/>
    <lineage>
        <taxon>Bacteria</taxon>
        <taxon>Bacillati</taxon>
        <taxon>Actinomycetota</taxon>
        <taxon>Actinomycetes</taxon>
        <taxon>Kitasatosporales</taxon>
        <taxon>Streptomycetaceae</taxon>
        <taxon>Streptomyces</taxon>
    </lineage>
</organism>
<keyword evidence="10" id="KW-1185">Reference proteome</keyword>
<feature type="transmembrane region" description="Helical" evidence="7">
    <location>
        <begin position="205"/>
        <end position="225"/>
    </location>
</feature>
<feature type="transmembrane region" description="Helical" evidence="7">
    <location>
        <begin position="94"/>
        <end position="111"/>
    </location>
</feature>
<name>A0ABP5AYG4_9ACTN</name>
<evidence type="ECO:0000256" key="4">
    <source>
        <dbReference type="ARBA" id="ARBA00023136"/>
    </source>
</evidence>
<dbReference type="InterPro" id="IPR007782">
    <property type="entry name" value="VKG_COase"/>
</dbReference>
<feature type="transmembrane region" description="Helical" evidence="7">
    <location>
        <begin position="311"/>
        <end position="331"/>
    </location>
</feature>
<reference evidence="10" key="1">
    <citation type="journal article" date="2019" name="Int. J. Syst. Evol. Microbiol.">
        <title>The Global Catalogue of Microorganisms (GCM) 10K type strain sequencing project: providing services to taxonomists for standard genome sequencing and annotation.</title>
        <authorList>
            <consortium name="The Broad Institute Genomics Platform"/>
            <consortium name="The Broad Institute Genome Sequencing Center for Infectious Disease"/>
            <person name="Wu L."/>
            <person name="Ma J."/>
        </authorList>
    </citation>
    <scope>NUCLEOTIDE SEQUENCE [LARGE SCALE GENOMIC DNA]</scope>
    <source>
        <strain evidence="10">JCM 13581</strain>
    </source>
</reference>
<keyword evidence="2 7" id="KW-0812">Transmembrane</keyword>
<evidence type="ECO:0000256" key="1">
    <source>
        <dbReference type="ARBA" id="ARBA00004127"/>
    </source>
</evidence>
<keyword evidence="3 7" id="KW-1133">Transmembrane helix</keyword>
<dbReference type="Proteomes" id="UP001501303">
    <property type="component" value="Unassembled WGS sequence"/>
</dbReference>
<evidence type="ECO:0000259" key="8">
    <source>
        <dbReference type="SMART" id="SM00752"/>
    </source>
</evidence>
<dbReference type="InterPro" id="IPR053934">
    <property type="entry name" value="HTTM_dom"/>
</dbReference>
<evidence type="ECO:0000256" key="2">
    <source>
        <dbReference type="ARBA" id="ARBA00022692"/>
    </source>
</evidence>
<dbReference type="Pfam" id="PF05090">
    <property type="entry name" value="HTTM"/>
    <property type="match status" value="1"/>
</dbReference>